<keyword evidence="3 6" id="KW-0472">Membrane</keyword>
<accession>A0AAV6G517</accession>
<evidence type="ECO:0000256" key="5">
    <source>
        <dbReference type="SAM" id="MobiDB-lite"/>
    </source>
</evidence>
<keyword evidence="6" id="KW-1133">Transmembrane helix</keyword>
<feature type="compositionally biased region" description="Low complexity" evidence="5">
    <location>
        <begin position="233"/>
        <end position="243"/>
    </location>
</feature>
<dbReference type="GO" id="GO:0016020">
    <property type="term" value="C:membrane"/>
    <property type="evidence" value="ECO:0007669"/>
    <property type="project" value="UniProtKB-SubCell"/>
</dbReference>
<evidence type="ECO:0000256" key="7">
    <source>
        <dbReference type="SAM" id="SignalP"/>
    </source>
</evidence>
<keyword evidence="6" id="KW-0812">Transmembrane</keyword>
<feature type="signal peptide" evidence="7">
    <location>
        <begin position="1"/>
        <end position="18"/>
    </location>
</feature>
<dbReference type="AlphaFoldDB" id="A0AAV6G517"/>
<evidence type="ECO:0000256" key="2">
    <source>
        <dbReference type="ARBA" id="ARBA00022729"/>
    </source>
</evidence>
<evidence type="ECO:0000256" key="3">
    <source>
        <dbReference type="ARBA" id="ARBA00023136"/>
    </source>
</evidence>
<evidence type="ECO:0000256" key="1">
    <source>
        <dbReference type="ARBA" id="ARBA00004370"/>
    </source>
</evidence>
<organism evidence="8 9">
    <name type="scientific">Alosa alosa</name>
    <name type="common">allis shad</name>
    <dbReference type="NCBI Taxonomy" id="278164"/>
    <lineage>
        <taxon>Eukaryota</taxon>
        <taxon>Metazoa</taxon>
        <taxon>Chordata</taxon>
        <taxon>Craniata</taxon>
        <taxon>Vertebrata</taxon>
        <taxon>Euteleostomi</taxon>
        <taxon>Actinopterygii</taxon>
        <taxon>Neopterygii</taxon>
        <taxon>Teleostei</taxon>
        <taxon>Clupei</taxon>
        <taxon>Clupeiformes</taxon>
        <taxon>Clupeoidei</taxon>
        <taxon>Clupeidae</taxon>
        <taxon>Alosa</taxon>
    </lineage>
</organism>
<evidence type="ECO:0000256" key="6">
    <source>
        <dbReference type="SAM" id="Phobius"/>
    </source>
</evidence>
<dbReference type="Proteomes" id="UP000823561">
    <property type="component" value="Chromosome 17"/>
</dbReference>
<dbReference type="InterPro" id="IPR036179">
    <property type="entry name" value="Ig-like_dom_sf"/>
</dbReference>
<gene>
    <name evidence="8" type="ORF">AALO_G00225020</name>
</gene>
<evidence type="ECO:0000313" key="8">
    <source>
        <dbReference type="EMBL" id="KAG5267731.1"/>
    </source>
</evidence>
<reference evidence="8 9" key="1">
    <citation type="submission" date="2020-10" db="EMBL/GenBank/DDBJ databases">
        <title>Chromosome-scale genome assembly of the Allis shad, Alosa alosa.</title>
        <authorList>
            <person name="Margot Z."/>
            <person name="Christophe K."/>
            <person name="Cabau C."/>
            <person name="Louis A."/>
            <person name="Berthelot C."/>
            <person name="Parey E."/>
            <person name="Roest Crollius H."/>
            <person name="Montfort J."/>
            <person name="Robinson-Rechavi M."/>
            <person name="Bucao C."/>
            <person name="Bouchez O."/>
            <person name="Gislard M."/>
            <person name="Lluch J."/>
            <person name="Milhes M."/>
            <person name="Lampietro C."/>
            <person name="Lopez Roques C."/>
            <person name="Donnadieu C."/>
            <person name="Braasch I."/>
            <person name="Desvignes T."/>
            <person name="Postlethwait J."/>
            <person name="Bobe J."/>
            <person name="Guiguen Y."/>
        </authorList>
    </citation>
    <scope>NUCLEOTIDE SEQUENCE [LARGE SCALE GENOMIC DNA]</scope>
    <source>
        <strain evidence="8">M-15738</strain>
        <tissue evidence="8">Blood</tissue>
    </source>
</reference>
<dbReference type="PANTHER" id="PTHR12080:SF134">
    <property type="entry name" value="CD48 ANTIGEN"/>
    <property type="match status" value="1"/>
</dbReference>
<feature type="chain" id="PRO_5043933033" description="Ig-like domain-containing protein" evidence="7">
    <location>
        <begin position="19"/>
        <end position="261"/>
    </location>
</feature>
<feature type="transmembrane region" description="Helical" evidence="6">
    <location>
        <begin position="201"/>
        <end position="222"/>
    </location>
</feature>
<evidence type="ECO:0000313" key="9">
    <source>
        <dbReference type="Proteomes" id="UP000823561"/>
    </source>
</evidence>
<comment type="caution">
    <text evidence="8">The sequence shown here is derived from an EMBL/GenBank/DDBJ whole genome shotgun (WGS) entry which is preliminary data.</text>
</comment>
<sequence length="261" mass="28277">MKQQALSLLFLTVQICSSEDTVDAILNGVVTLSPVGGPPQIENVAWKFGNDKVAEYDPTFDKEAQYYGRFRERTTLNVKSGSIAISTLTNGDEGKYSVEVNNVLLTKTFSLKLFEQVRNIKISRENSSVPCKLSCKAEPDPLNYQWIGGVQPGDETNILFVEEVDWSKSFTCVARNRASQANATVIAEGLCRDGWSILKKTLVGVILTTGAVGLAVFAVFFIKKGNILRHNPTTTTTTTAAATNGTGSNKTAEEGMPLADA</sequence>
<evidence type="ECO:0008006" key="10">
    <source>
        <dbReference type="Google" id="ProtNLM"/>
    </source>
</evidence>
<proteinExistence type="predicted"/>
<feature type="region of interest" description="Disordered" evidence="5">
    <location>
        <begin position="232"/>
        <end position="261"/>
    </location>
</feature>
<keyword evidence="4" id="KW-0325">Glycoprotein</keyword>
<dbReference type="SUPFAM" id="SSF48726">
    <property type="entry name" value="Immunoglobulin"/>
    <property type="match status" value="1"/>
</dbReference>
<evidence type="ECO:0000256" key="4">
    <source>
        <dbReference type="ARBA" id="ARBA00023180"/>
    </source>
</evidence>
<comment type="subcellular location">
    <subcellularLocation>
        <location evidence="1">Membrane</location>
    </subcellularLocation>
</comment>
<dbReference type="InterPro" id="IPR013783">
    <property type="entry name" value="Ig-like_fold"/>
</dbReference>
<dbReference type="PANTHER" id="PTHR12080">
    <property type="entry name" value="SIGNALING LYMPHOCYTIC ACTIVATION MOLECULE"/>
    <property type="match status" value="1"/>
</dbReference>
<dbReference type="Gene3D" id="2.60.40.10">
    <property type="entry name" value="Immunoglobulins"/>
    <property type="match status" value="2"/>
</dbReference>
<dbReference type="EMBL" id="JADWDJ010000017">
    <property type="protein sequence ID" value="KAG5267731.1"/>
    <property type="molecule type" value="Genomic_DNA"/>
</dbReference>
<protein>
    <recommendedName>
        <fullName evidence="10">Ig-like domain-containing protein</fullName>
    </recommendedName>
</protein>
<keyword evidence="9" id="KW-1185">Reference proteome</keyword>
<name>A0AAV6G517_9TELE</name>
<keyword evidence="2 7" id="KW-0732">Signal</keyword>
<dbReference type="InterPro" id="IPR015631">
    <property type="entry name" value="CD2/SLAM_rcpt"/>
</dbReference>